<gene>
    <name evidence="3" type="ORF">CCHL11_06493</name>
</gene>
<dbReference type="OrthoDB" id="3925971at2759"/>
<dbReference type="EMBL" id="MPGH01000105">
    <property type="protein sequence ID" value="OLN87090.1"/>
    <property type="molecule type" value="Genomic_DNA"/>
</dbReference>
<feature type="compositionally biased region" description="Basic residues" evidence="1">
    <location>
        <begin position="304"/>
        <end position="325"/>
    </location>
</feature>
<organism evidence="3 4">
    <name type="scientific">Colletotrichum chlorophyti</name>
    <dbReference type="NCBI Taxonomy" id="708187"/>
    <lineage>
        <taxon>Eukaryota</taxon>
        <taxon>Fungi</taxon>
        <taxon>Dikarya</taxon>
        <taxon>Ascomycota</taxon>
        <taxon>Pezizomycotina</taxon>
        <taxon>Sordariomycetes</taxon>
        <taxon>Hypocreomycetidae</taxon>
        <taxon>Glomerellales</taxon>
        <taxon>Glomerellaceae</taxon>
        <taxon>Colletotrichum</taxon>
    </lineage>
</organism>
<feature type="compositionally biased region" description="Pro residues" evidence="1">
    <location>
        <begin position="114"/>
        <end position="127"/>
    </location>
</feature>
<dbReference type="STRING" id="708187.A0A1Q8RRZ3"/>
<proteinExistence type="predicted"/>
<feature type="region of interest" description="Disordered" evidence="1">
    <location>
        <begin position="284"/>
        <end position="326"/>
    </location>
</feature>
<name>A0A1Q8RRZ3_9PEZI</name>
<evidence type="ECO:0000313" key="3">
    <source>
        <dbReference type="EMBL" id="OLN87090.1"/>
    </source>
</evidence>
<evidence type="ECO:0000313" key="4">
    <source>
        <dbReference type="Proteomes" id="UP000186583"/>
    </source>
</evidence>
<dbReference type="Proteomes" id="UP000186583">
    <property type="component" value="Unassembled WGS sequence"/>
</dbReference>
<dbReference type="InterPro" id="IPR046896">
    <property type="entry name" value="Cup1-like_N"/>
</dbReference>
<comment type="caution">
    <text evidence="3">The sequence shown here is derived from an EMBL/GenBank/DDBJ whole genome shotgun (WGS) entry which is preliminary data.</text>
</comment>
<dbReference type="InterPro" id="IPR008011">
    <property type="entry name" value="Complex1_LYR_dom"/>
</dbReference>
<feature type="domain" description="Complex 1 LYR protein" evidence="2">
    <location>
        <begin position="17"/>
        <end position="78"/>
    </location>
</feature>
<protein>
    <recommendedName>
        <fullName evidence="2">Complex 1 LYR protein domain-containing protein</fullName>
    </recommendedName>
</protein>
<dbReference type="CDD" id="cd20273">
    <property type="entry name" value="Complex1_LYR_unchar"/>
    <property type="match status" value="1"/>
</dbReference>
<feature type="region of interest" description="Disordered" evidence="1">
    <location>
        <begin position="101"/>
        <end position="127"/>
    </location>
</feature>
<feature type="compositionally biased region" description="Basic and acidic residues" evidence="1">
    <location>
        <begin position="284"/>
        <end position="303"/>
    </location>
</feature>
<accession>A0A1Q8RRZ3</accession>
<dbReference type="AlphaFoldDB" id="A0A1Q8RRZ3"/>
<reference evidence="3 4" key="1">
    <citation type="submission" date="2016-11" db="EMBL/GenBank/DDBJ databases">
        <title>Draft Genome Assembly of Colletotrichum chlorophyti a pathogen of herbaceous plants.</title>
        <authorList>
            <person name="Gan P."/>
            <person name="Narusaka M."/>
            <person name="Tsushima A."/>
            <person name="Narusaka Y."/>
            <person name="Takano Y."/>
            <person name="Shirasu K."/>
        </authorList>
    </citation>
    <scope>NUCLEOTIDE SEQUENCE [LARGE SCALE GENOMIC DNA]</scope>
    <source>
        <strain evidence="3 4">NTL11</strain>
    </source>
</reference>
<sequence>MPPSQFIPARNSRHRVACIALYRALVREARAVPLPDDVLRRSQNPIPRLVKKGFRRNRTETSYRIVFAALATGYKFLNLFKSAQTQGSKEHSEIISYLGAKNLRDERSQRRQPAPSPPPTPPPPKPQWLPLLVNTAQPSEIPVFVSPRHPVPREQLSGRRSVPNVAVTTEGIAFLRQGKPQPHRVTRYVMRKTKIKRDLMDTLLATAREDVPFAAEEDRWEALVKEMTQKQNPAADGGEKGERGYATGANATYKYASRRLEDERRIQLARARAFLEIHKVEKAAVEKEKQESGEESPESERLRLKMRRRANARERSKRRSQRREKRIKEAWKKRLVGLEPAAIRV</sequence>
<evidence type="ECO:0000259" key="2">
    <source>
        <dbReference type="Pfam" id="PF05347"/>
    </source>
</evidence>
<dbReference type="Pfam" id="PF05347">
    <property type="entry name" value="Complex1_LYR"/>
    <property type="match status" value="1"/>
</dbReference>
<evidence type="ECO:0000256" key="1">
    <source>
        <dbReference type="SAM" id="MobiDB-lite"/>
    </source>
</evidence>
<keyword evidence="4" id="KW-1185">Reference proteome</keyword>